<feature type="transmembrane region" description="Helical" evidence="1">
    <location>
        <begin position="29"/>
        <end position="52"/>
    </location>
</feature>
<gene>
    <name evidence="2" type="ORF">TorRG33x02_165090</name>
</gene>
<comment type="caution">
    <text evidence="2">The sequence shown here is derived from an EMBL/GenBank/DDBJ whole genome shotgun (WGS) entry which is preliminary data.</text>
</comment>
<name>A0A2P5EQA3_TREOI</name>
<organism evidence="2 3">
    <name type="scientific">Trema orientale</name>
    <name type="common">Charcoal tree</name>
    <name type="synonym">Celtis orientalis</name>
    <dbReference type="NCBI Taxonomy" id="63057"/>
    <lineage>
        <taxon>Eukaryota</taxon>
        <taxon>Viridiplantae</taxon>
        <taxon>Streptophyta</taxon>
        <taxon>Embryophyta</taxon>
        <taxon>Tracheophyta</taxon>
        <taxon>Spermatophyta</taxon>
        <taxon>Magnoliopsida</taxon>
        <taxon>eudicotyledons</taxon>
        <taxon>Gunneridae</taxon>
        <taxon>Pentapetalae</taxon>
        <taxon>rosids</taxon>
        <taxon>fabids</taxon>
        <taxon>Rosales</taxon>
        <taxon>Cannabaceae</taxon>
        <taxon>Trema</taxon>
    </lineage>
</organism>
<accession>A0A2P5EQA3</accession>
<evidence type="ECO:0000256" key="1">
    <source>
        <dbReference type="SAM" id="Phobius"/>
    </source>
</evidence>
<reference evidence="3" key="1">
    <citation type="submission" date="2016-06" db="EMBL/GenBank/DDBJ databases">
        <title>Parallel loss of symbiosis genes in relatives of nitrogen-fixing non-legume Parasponia.</title>
        <authorList>
            <person name="Van Velzen R."/>
            <person name="Holmer R."/>
            <person name="Bu F."/>
            <person name="Rutten L."/>
            <person name="Van Zeijl A."/>
            <person name="Liu W."/>
            <person name="Santuari L."/>
            <person name="Cao Q."/>
            <person name="Sharma T."/>
            <person name="Shen D."/>
            <person name="Roswanjaya Y."/>
            <person name="Wardhani T."/>
            <person name="Kalhor M.S."/>
            <person name="Jansen J."/>
            <person name="Van den Hoogen J."/>
            <person name="Gungor B."/>
            <person name="Hartog M."/>
            <person name="Hontelez J."/>
            <person name="Verver J."/>
            <person name="Yang W.-C."/>
            <person name="Schijlen E."/>
            <person name="Repin R."/>
            <person name="Schilthuizen M."/>
            <person name="Schranz E."/>
            <person name="Heidstra R."/>
            <person name="Miyata K."/>
            <person name="Fedorova E."/>
            <person name="Kohlen W."/>
            <person name="Bisseling T."/>
            <person name="Smit S."/>
            <person name="Geurts R."/>
        </authorList>
    </citation>
    <scope>NUCLEOTIDE SEQUENCE [LARGE SCALE GENOMIC DNA]</scope>
    <source>
        <strain evidence="3">cv. RG33-2</strain>
    </source>
</reference>
<evidence type="ECO:0000313" key="2">
    <source>
        <dbReference type="EMBL" id="PON87665.1"/>
    </source>
</evidence>
<dbReference type="EMBL" id="JXTC01000114">
    <property type="protein sequence ID" value="PON87665.1"/>
    <property type="molecule type" value="Genomic_DNA"/>
</dbReference>
<dbReference type="InParanoid" id="A0A2P5EQA3"/>
<sequence length="63" mass="7622">MKKTIFLEREKDFTFLAECQNIGVEKVKFHGFCMIMTVYGSSSYFFFLFFLIDKYFVLSKIFF</sequence>
<keyword evidence="1" id="KW-1133">Transmembrane helix</keyword>
<keyword evidence="1" id="KW-0472">Membrane</keyword>
<keyword evidence="1" id="KW-0812">Transmembrane</keyword>
<dbReference type="AlphaFoldDB" id="A0A2P5EQA3"/>
<dbReference type="Proteomes" id="UP000237000">
    <property type="component" value="Unassembled WGS sequence"/>
</dbReference>
<evidence type="ECO:0000313" key="3">
    <source>
        <dbReference type="Proteomes" id="UP000237000"/>
    </source>
</evidence>
<proteinExistence type="predicted"/>
<keyword evidence="3" id="KW-1185">Reference proteome</keyword>
<protein>
    <submittedName>
        <fullName evidence="2">Uncharacterized protein</fullName>
    </submittedName>
</protein>